<dbReference type="EMBL" id="JAHGAV010003415">
    <property type="protein sequence ID" value="KAG6920890.1"/>
    <property type="molecule type" value="Genomic_DNA"/>
</dbReference>
<evidence type="ECO:0000313" key="2">
    <source>
        <dbReference type="EMBL" id="KAG6920890.1"/>
    </source>
</evidence>
<keyword evidence="3" id="KW-1185">Reference proteome</keyword>
<feature type="non-terminal residue" evidence="2">
    <location>
        <position position="121"/>
    </location>
</feature>
<sequence>PGGSHQDQRPPGLQPGGLGESPGARSAQGVLQPYDPPVRTPGGGGSPAPHVSVFPRVGPARRCAPPTSHSRPSGSFHWPPAPVAFPASPPCTLSQMHVMQPVHFQTAPKDHLYTLVLHTLH</sequence>
<protein>
    <submittedName>
        <fullName evidence="2">Uncharacterized protein</fullName>
    </submittedName>
</protein>
<evidence type="ECO:0000256" key="1">
    <source>
        <dbReference type="SAM" id="MobiDB-lite"/>
    </source>
</evidence>
<name>A0A8T1RWC3_CHESE</name>
<comment type="caution">
    <text evidence="2">The sequence shown here is derived from an EMBL/GenBank/DDBJ whole genome shotgun (WGS) entry which is preliminary data.</text>
</comment>
<evidence type="ECO:0000313" key="3">
    <source>
        <dbReference type="Proteomes" id="UP000765507"/>
    </source>
</evidence>
<proteinExistence type="predicted"/>
<gene>
    <name evidence="2" type="ORF">G0U57_012702</name>
</gene>
<dbReference type="AlphaFoldDB" id="A0A8T1RWC3"/>
<reference evidence="2 3" key="1">
    <citation type="journal article" date="2020" name="G3 (Bethesda)">
        <title>Draft Genome of the Common Snapping Turtle, Chelydra serpentina, a Model for Phenotypic Plasticity in Reptiles.</title>
        <authorList>
            <person name="Das D."/>
            <person name="Singh S.K."/>
            <person name="Bierstedt J."/>
            <person name="Erickson A."/>
            <person name="Galli G.L.J."/>
            <person name="Crossley D.A. 2nd"/>
            <person name="Rhen T."/>
        </authorList>
    </citation>
    <scope>NUCLEOTIDE SEQUENCE [LARGE SCALE GENOMIC DNA]</scope>
    <source>
        <strain evidence="2">KW</strain>
    </source>
</reference>
<dbReference type="Proteomes" id="UP000765507">
    <property type="component" value="Unassembled WGS sequence"/>
</dbReference>
<feature type="region of interest" description="Disordered" evidence="1">
    <location>
        <begin position="1"/>
        <end position="81"/>
    </location>
</feature>
<organism evidence="2 3">
    <name type="scientific">Chelydra serpentina</name>
    <name type="common">Snapping turtle</name>
    <name type="synonym">Testudo serpentina</name>
    <dbReference type="NCBI Taxonomy" id="8475"/>
    <lineage>
        <taxon>Eukaryota</taxon>
        <taxon>Metazoa</taxon>
        <taxon>Chordata</taxon>
        <taxon>Craniata</taxon>
        <taxon>Vertebrata</taxon>
        <taxon>Euteleostomi</taxon>
        <taxon>Archelosauria</taxon>
        <taxon>Testudinata</taxon>
        <taxon>Testudines</taxon>
        <taxon>Cryptodira</taxon>
        <taxon>Durocryptodira</taxon>
        <taxon>Americhelydia</taxon>
        <taxon>Chelydroidea</taxon>
        <taxon>Chelydridae</taxon>
        <taxon>Chelydra</taxon>
    </lineage>
</organism>
<accession>A0A8T1RWC3</accession>
<feature type="non-terminal residue" evidence="2">
    <location>
        <position position="1"/>
    </location>
</feature>